<protein>
    <submittedName>
        <fullName evidence="2">NADH dehydrogenase 1 beta subcomplex 8</fullName>
    </submittedName>
</protein>
<dbReference type="EMBL" id="MU404358">
    <property type="protein sequence ID" value="KAI1610300.1"/>
    <property type="molecule type" value="Genomic_DNA"/>
</dbReference>
<dbReference type="AlphaFoldDB" id="A0AAN6IAX5"/>
<evidence type="ECO:0000313" key="3">
    <source>
        <dbReference type="Proteomes" id="UP001203852"/>
    </source>
</evidence>
<dbReference type="Proteomes" id="UP001203852">
    <property type="component" value="Unassembled WGS sequence"/>
</dbReference>
<feature type="transmembrane region" description="Helical" evidence="1">
    <location>
        <begin position="119"/>
        <end position="137"/>
    </location>
</feature>
<name>A0AAN6IAX5_9EURO</name>
<evidence type="ECO:0000256" key="1">
    <source>
        <dbReference type="SAM" id="Phobius"/>
    </source>
</evidence>
<organism evidence="2 3">
    <name type="scientific">Exophiala viscosa</name>
    <dbReference type="NCBI Taxonomy" id="2486360"/>
    <lineage>
        <taxon>Eukaryota</taxon>
        <taxon>Fungi</taxon>
        <taxon>Dikarya</taxon>
        <taxon>Ascomycota</taxon>
        <taxon>Pezizomycotina</taxon>
        <taxon>Eurotiomycetes</taxon>
        <taxon>Chaetothyriomycetidae</taxon>
        <taxon>Chaetothyriales</taxon>
        <taxon>Herpotrichiellaceae</taxon>
        <taxon>Exophiala</taxon>
    </lineage>
</organism>
<dbReference type="PANTHER" id="PTHR12840">
    <property type="entry name" value="NADH-UBIQUINONE OXIDOREDUCTASE ASHI SUBUNIT"/>
    <property type="match status" value="1"/>
</dbReference>
<reference evidence="2" key="1">
    <citation type="journal article" date="2022" name="bioRxiv">
        <title>Deciphering the potential niche of two novel black yeast fungi from a biological soil crust based on their genomes, phenotypes, and melanin regulation.</title>
        <authorList>
            <consortium name="DOE Joint Genome Institute"/>
            <person name="Carr E.C."/>
            <person name="Barton Q."/>
            <person name="Grambo S."/>
            <person name="Sullivan M."/>
            <person name="Renfro C.M."/>
            <person name="Kuo A."/>
            <person name="Pangilinan J."/>
            <person name="Lipzen A."/>
            <person name="Keymanesh K."/>
            <person name="Savage E."/>
            <person name="Barry K."/>
            <person name="Grigoriev I.V."/>
            <person name="Riekhof W.R."/>
            <person name="Harris S.S."/>
        </authorList>
    </citation>
    <scope>NUCLEOTIDE SEQUENCE</scope>
    <source>
        <strain evidence="2">JF 03-4F</strain>
    </source>
</reference>
<keyword evidence="3" id="KW-1185">Reference proteome</keyword>
<keyword evidence="1" id="KW-1133">Transmembrane helix</keyword>
<dbReference type="InterPro" id="IPR008699">
    <property type="entry name" value="NDUFB8"/>
</dbReference>
<accession>A0AAN6IAX5</accession>
<gene>
    <name evidence="2" type="ORF">EDD36DRAFT_321724</name>
</gene>
<dbReference type="GO" id="GO:0005739">
    <property type="term" value="C:mitochondrion"/>
    <property type="evidence" value="ECO:0007669"/>
    <property type="project" value="InterPro"/>
</dbReference>
<sequence length="175" mass="19505">MFSRRALSLAARSTRTFARPQPRIPRAPFSVAQCQRAEVQPDGGRVLPTDKTLGEIDDVEMNGGYINPPRVKRQFRDPYAEWDDPQERRNFGEPVHEDNDVLGVFALEDYRHMTTSRGLLMWAGFISVVLSLSYAVASTYPGKPSAPKEYEAGLDRELGGAGAVRAFQTGDETEN</sequence>
<keyword evidence="1" id="KW-0472">Membrane</keyword>
<evidence type="ECO:0000313" key="2">
    <source>
        <dbReference type="EMBL" id="KAI1610300.1"/>
    </source>
</evidence>
<proteinExistence type="predicted"/>
<comment type="caution">
    <text evidence="2">The sequence shown here is derived from an EMBL/GenBank/DDBJ whole genome shotgun (WGS) entry which is preliminary data.</text>
</comment>
<dbReference type="PANTHER" id="PTHR12840:SF1">
    <property type="entry name" value="NADH DEHYDROGENASE [UBIQUINONE] 1 BETA SUBCOMPLEX SUBUNIT 8, MITOCHONDRIAL"/>
    <property type="match status" value="1"/>
</dbReference>
<dbReference type="Pfam" id="PF05821">
    <property type="entry name" value="NDUF_B8"/>
    <property type="match status" value="1"/>
</dbReference>
<keyword evidence="1" id="KW-0812">Transmembrane</keyword>